<name>A0ACC3NGI6_9PEZI</name>
<gene>
    <name evidence="1" type="ORF">LTR37_006458</name>
</gene>
<sequence length="667" mass="73538">MEEDDETLVNRVLESVGVPKLSSVAGNNQPLPTAASSASQAPAMSSSVQLAHDINYTDQGLDLQMQFPPTNLSINGQLGEDNSSLDDTVSYNDLFQGYYDDKMTPDWMWAGMLAPEVEKAFGQTPINWNASLFPGGEDTQNEDDAHPDIVSQIAARFGSLQIAPDGKLRYFGTPANAHLLHNNRMWNNSSTQRSLQLDGTRLLRGAELDLDVDSAFEEHLIKTYFSWHNSCHPVVDEAMYWSSRNNSEENKDTNGFSSPVLTNAMCAIGAGYEARYHSALVTFPRPLADFFAERAKTLLEVELDSPCVSTVQALLLLSSHEAGYQRIARSWLYGGMAMRLCFDLGLHIDTNIYVQQGLISAAESRARRSAFWGSYVMNYRASFSLGRPFTLDASEITVSKPGASANTPAINAAPTSWNEYPSSSATQASPALDSAQAASELANAISEQRVTLCDMVEPIARALYGNTVISNKSLQELSDRASSSMFRWRKNLPSTLRLAEDEQSKVAPQILVLHLEYHYLAILLHRPWTSRRLQPVPAQGHGYRQARKICVTSACEMANILLKFEKHYGYRRLNVETLQILPSAALILIFATVSVSDGGDKAAHIATNLNTVLRALDELSSTYVCAREHLESLLLIQQTWHNTSKGSSGKRAAASEELARSMKRGKI</sequence>
<protein>
    <submittedName>
        <fullName evidence="1">Uncharacterized protein</fullName>
    </submittedName>
</protein>
<proteinExistence type="predicted"/>
<accession>A0ACC3NGI6</accession>
<keyword evidence="2" id="KW-1185">Reference proteome</keyword>
<organism evidence="1 2">
    <name type="scientific">Vermiconidia calcicola</name>
    <dbReference type="NCBI Taxonomy" id="1690605"/>
    <lineage>
        <taxon>Eukaryota</taxon>
        <taxon>Fungi</taxon>
        <taxon>Dikarya</taxon>
        <taxon>Ascomycota</taxon>
        <taxon>Pezizomycotina</taxon>
        <taxon>Dothideomycetes</taxon>
        <taxon>Dothideomycetidae</taxon>
        <taxon>Mycosphaerellales</taxon>
        <taxon>Extremaceae</taxon>
        <taxon>Vermiconidia</taxon>
    </lineage>
</organism>
<dbReference type="Proteomes" id="UP001281147">
    <property type="component" value="Unassembled WGS sequence"/>
</dbReference>
<dbReference type="EMBL" id="JAUTXU010000043">
    <property type="protein sequence ID" value="KAK3716308.1"/>
    <property type="molecule type" value="Genomic_DNA"/>
</dbReference>
<evidence type="ECO:0000313" key="2">
    <source>
        <dbReference type="Proteomes" id="UP001281147"/>
    </source>
</evidence>
<reference evidence="1" key="1">
    <citation type="submission" date="2023-07" db="EMBL/GenBank/DDBJ databases">
        <title>Black Yeasts Isolated from many extreme environments.</title>
        <authorList>
            <person name="Coleine C."/>
            <person name="Stajich J.E."/>
            <person name="Selbmann L."/>
        </authorList>
    </citation>
    <scope>NUCLEOTIDE SEQUENCE</scope>
    <source>
        <strain evidence="1">CCFEE 5714</strain>
    </source>
</reference>
<comment type="caution">
    <text evidence="1">The sequence shown here is derived from an EMBL/GenBank/DDBJ whole genome shotgun (WGS) entry which is preliminary data.</text>
</comment>
<evidence type="ECO:0000313" key="1">
    <source>
        <dbReference type="EMBL" id="KAK3716308.1"/>
    </source>
</evidence>